<reference evidence="4" key="1">
    <citation type="submission" date="2025-08" db="UniProtKB">
        <authorList>
            <consortium name="Ensembl"/>
        </authorList>
    </citation>
    <scope>IDENTIFICATION</scope>
</reference>
<organism evidence="4 5">
    <name type="scientific">Canis lupus dingo</name>
    <name type="common">dingo</name>
    <dbReference type="NCBI Taxonomy" id="286419"/>
    <lineage>
        <taxon>Eukaryota</taxon>
        <taxon>Metazoa</taxon>
        <taxon>Chordata</taxon>
        <taxon>Craniata</taxon>
        <taxon>Vertebrata</taxon>
        <taxon>Euteleostomi</taxon>
        <taxon>Mammalia</taxon>
        <taxon>Eutheria</taxon>
        <taxon>Laurasiatheria</taxon>
        <taxon>Carnivora</taxon>
        <taxon>Caniformia</taxon>
        <taxon>Canidae</taxon>
        <taxon>Canis</taxon>
    </lineage>
</organism>
<dbReference type="PROSITE" id="PS01111">
    <property type="entry name" value="RNA_POL_K_14KD"/>
    <property type="match status" value="1"/>
</dbReference>
<dbReference type="GO" id="GO:0003677">
    <property type="term" value="F:DNA binding"/>
    <property type="evidence" value="ECO:0007669"/>
    <property type="project" value="InterPro"/>
</dbReference>
<dbReference type="Ensembl" id="ENSCAFT00020005143.1">
    <property type="protein sequence ID" value="ENSCAFP00020004445.1"/>
    <property type="gene ID" value="ENSCAFG00020003561.1"/>
</dbReference>
<dbReference type="GO" id="GO:0005666">
    <property type="term" value="C:RNA polymerase III complex"/>
    <property type="evidence" value="ECO:0007669"/>
    <property type="project" value="TreeGrafter"/>
</dbReference>
<dbReference type="InterPro" id="IPR006110">
    <property type="entry name" value="Pol_omega/Rpo6/RPB6"/>
</dbReference>
<keyword evidence="2" id="KW-0804">Transcription</keyword>
<feature type="compositionally biased region" description="Basic and acidic residues" evidence="3">
    <location>
        <begin position="110"/>
        <end position="123"/>
    </location>
</feature>
<evidence type="ECO:0000256" key="3">
    <source>
        <dbReference type="SAM" id="MobiDB-lite"/>
    </source>
</evidence>
<dbReference type="InterPro" id="IPR020708">
    <property type="entry name" value="DNA-dir_RNA_polK_14-18kDa_CS"/>
</dbReference>
<dbReference type="GO" id="GO:0006366">
    <property type="term" value="P:transcription by RNA polymerase II"/>
    <property type="evidence" value="ECO:0007669"/>
    <property type="project" value="TreeGrafter"/>
</dbReference>
<dbReference type="Pfam" id="PF01192">
    <property type="entry name" value="RNA_pol_Rpb6"/>
    <property type="match status" value="1"/>
</dbReference>
<dbReference type="Proteomes" id="UP000694391">
    <property type="component" value="Unplaced"/>
</dbReference>
<dbReference type="Gene3D" id="3.90.940.10">
    <property type="match status" value="1"/>
</dbReference>
<proteinExistence type="predicted"/>
<dbReference type="GO" id="GO:0003899">
    <property type="term" value="F:DNA-directed RNA polymerase activity"/>
    <property type="evidence" value="ECO:0007669"/>
    <property type="project" value="InterPro"/>
</dbReference>
<feature type="compositionally biased region" description="Acidic residues" evidence="3">
    <location>
        <begin position="30"/>
        <end position="39"/>
    </location>
</feature>
<dbReference type="GO" id="GO:0005665">
    <property type="term" value="C:RNA polymerase II, core complex"/>
    <property type="evidence" value="ECO:0007669"/>
    <property type="project" value="TreeGrafter"/>
</dbReference>
<sequence length="173" mass="19504">MLQLTDLFFLYSFDGDDFDDVEEDEGLGDLENAEEEGQENVEILPSGERPQANQKRITTPYMTKYERARVLGTRALQIAMCAPVMVELEGETDPLLIAMKELNARPASEPPREEPPWMDRGTEGRASSRSRPAACSSLRHSLLPARCPSPARRRLLVPVIQTLLLESPFWHLP</sequence>
<dbReference type="PANTHER" id="PTHR47227">
    <property type="entry name" value="DNA-DIRECTED RNA POLYMERASE SUBUNIT K"/>
    <property type="match status" value="1"/>
</dbReference>
<dbReference type="GeneTree" id="ENSGT00950000183040"/>
<keyword evidence="5" id="KW-1185">Reference proteome</keyword>
<evidence type="ECO:0000256" key="2">
    <source>
        <dbReference type="ARBA" id="ARBA00023163"/>
    </source>
</evidence>
<dbReference type="AlphaFoldDB" id="A0A8C0JQ66"/>
<dbReference type="InterPro" id="IPR036161">
    <property type="entry name" value="RPB6/omega-like_sf"/>
</dbReference>
<name>A0A8C0JQ66_CANLU</name>
<feature type="region of interest" description="Disordered" evidence="3">
    <location>
        <begin position="103"/>
        <end position="133"/>
    </location>
</feature>
<dbReference type="PANTHER" id="PTHR47227:SF5">
    <property type="entry name" value="DNA-DIRECTED RNA POLYMERASES I, II, AND III SUBUNIT RPABC2"/>
    <property type="match status" value="1"/>
</dbReference>
<feature type="region of interest" description="Disordered" evidence="3">
    <location>
        <begin position="30"/>
        <end position="59"/>
    </location>
</feature>
<dbReference type="GO" id="GO:0005736">
    <property type="term" value="C:RNA polymerase I complex"/>
    <property type="evidence" value="ECO:0007669"/>
    <property type="project" value="TreeGrafter"/>
</dbReference>
<evidence type="ECO:0000313" key="4">
    <source>
        <dbReference type="Ensembl" id="ENSCAFP00020004445.1"/>
    </source>
</evidence>
<evidence type="ECO:0000256" key="1">
    <source>
        <dbReference type="ARBA" id="ARBA00022478"/>
    </source>
</evidence>
<gene>
    <name evidence="4" type="primary">POLR2F</name>
</gene>
<dbReference type="GO" id="GO:0006360">
    <property type="term" value="P:transcription by RNA polymerase I"/>
    <property type="evidence" value="ECO:0007669"/>
    <property type="project" value="TreeGrafter"/>
</dbReference>
<protein>
    <submittedName>
        <fullName evidence="4">Protein interacting with PRKCA 1</fullName>
    </submittedName>
</protein>
<evidence type="ECO:0000313" key="5">
    <source>
        <dbReference type="Proteomes" id="UP000694391"/>
    </source>
</evidence>
<keyword evidence="1" id="KW-0240">DNA-directed RNA polymerase</keyword>
<reference evidence="4" key="2">
    <citation type="submission" date="2025-09" db="UniProtKB">
        <authorList>
            <consortium name="Ensembl"/>
        </authorList>
    </citation>
    <scope>IDENTIFICATION</scope>
</reference>
<dbReference type="NCBIfam" id="NF002208">
    <property type="entry name" value="PRK01099.1-3"/>
    <property type="match status" value="1"/>
</dbReference>
<dbReference type="GO" id="GO:0042797">
    <property type="term" value="P:tRNA transcription by RNA polymerase III"/>
    <property type="evidence" value="ECO:0007669"/>
    <property type="project" value="TreeGrafter"/>
</dbReference>
<accession>A0A8C0JQ66</accession>
<dbReference type="SUPFAM" id="SSF63562">
    <property type="entry name" value="RPB6/omega subunit-like"/>
    <property type="match status" value="1"/>
</dbReference>